<sequence length="253" mass="29074">MGAVPILTDVTNNDTTSSNDYFRTSHHCTDNDDLHTTKNVSDLSNELQQQFASSALDDEIINNAHCTENLSEEFEEQMSVADNFILPCHNNSAPFSLNEILQLIKDRGVPQNWCWPKQLETKPHVILYYIDNFLEKLKLSIKIGYDLTVQITILETGVAINYNYSITSPTSFWNMLREIETCQFCSGAGLNGRCSTACEGILQSDKKYKRFKREIRCLGCRKLRKRLLILAKKKKEDLNSRYITIKRKLHAKQ</sequence>
<proteinExistence type="predicted"/>
<evidence type="ECO:0000313" key="1">
    <source>
        <dbReference type="EMBL" id="KAH0561442.1"/>
    </source>
</evidence>
<dbReference type="EMBL" id="JAHXZJ010000374">
    <property type="protein sequence ID" value="KAH0561442.1"/>
    <property type="molecule type" value="Genomic_DNA"/>
</dbReference>
<comment type="caution">
    <text evidence="1">The sequence shown here is derived from an EMBL/GenBank/DDBJ whole genome shotgun (WGS) entry which is preliminary data.</text>
</comment>
<dbReference type="Proteomes" id="UP000826195">
    <property type="component" value="Unassembled WGS sequence"/>
</dbReference>
<accession>A0AAV7IW81</accession>
<name>A0AAV7IW81_COTGL</name>
<keyword evidence="2" id="KW-1185">Reference proteome</keyword>
<reference evidence="1 2" key="1">
    <citation type="journal article" date="2021" name="J. Hered.">
        <title>A chromosome-level genome assembly of the parasitoid wasp, Cotesia glomerata (Hymenoptera: Braconidae).</title>
        <authorList>
            <person name="Pinto B.J."/>
            <person name="Weis J.J."/>
            <person name="Gamble T."/>
            <person name="Ode P.J."/>
            <person name="Paul R."/>
            <person name="Zaspel J.M."/>
        </authorList>
    </citation>
    <scope>NUCLEOTIDE SEQUENCE [LARGE SCALE GENOMIC DNA]</scope>
    <source>
        <strain evidence="1">CgM1</strain>
    </source>
</reference>
<protein>
    <submittedName>
        <fullName evidence="1">Uncharacterized protein</fullName>
    </submittedName>
</protein>
<gene>
    <name evidence="1" type="ORF">KQX54_016815</name>
</gene>
<dbReference type="AlphaFoldDB" id="A0AAV7IW81"/>
<organism evidence="1 2">
    <name type="scientific">Cotesia glomerata</name>
    <name type="common">Lepidopteran parasitic wasp</name>
    <name type="synonym">Apanteles glomeratus</name>
    <dbReference type="NCBI Taxonomy" id="32391"/>
    <lineage>
        <taxon>Eukaryota</taxon>
        <taxon>Metazoa</taxon>
        <taxon>Ecdysozoa</taxon>
        <taxon>Arthropoda</taxon>
        <taxon>Hexapoda</taxon>
        <taxon>Insecta</taxon>
        <taxon>Pterygota</taxon>
        <taxon>Neoptera</taxon>
        <taxon>Endopterygota</taxon>
        <taxon>Hymenoptera</taxon>
        <taxon>Apocrita</taxon>
        <taxon>Ichneumonoidea</taxon>
        <taxon>Braconidae</taxon>
        <taxon>Microgastrinae</taxon>
        <taxon>Cotesia</taxon>
    </lineage>
</organism>
<evidence type="ECO:0000313" key="2">
    <source>
        <dbReference type="Proteomes" id="UP000826195"/>
    </source>
</evidence>